<evidence type="ECO:0000313" key="8">
    <source>
        <dbReference type="Proteomes" id="UP000245474"/>
    </source>
</evidence>
<dbReference type="PANTHER" id="PTHR43761:SF1">
    <property type="entry name" value="D-ISOMER SPECIFIC 2-HYDROXYACID DEHYDROGENASE CATALYTIC DOMAIN-CONTAINING PROTEIN-RELATED"/>
    <property type="match status" value="1"/>
</dbReference>
<dbReference type="InterPro" id="IPR006140">
    <property type="entry name" value="D-isomer_DH_NAD-bd"/>
</dbReference>
<accession>A0A2U2N8V7</accession>
<dbReference type="AlphaFoldDB" id="A0A2U2N8V7"/>
<dbReference type="Pfam" id="PF00389">
    <property type="entry name" value="2-Hacid_dh"/>
    <property type="match status" value="1"/>
</dbReference>
<comment type="caution">
    <text evidence="7">The sequence shown here is derived from an EMBL/GenBank/DDBJ whole genome shotgun (WGS) entry which is preliminary data.</text>
</comment>
<comment type="similarity">
    <text evidence="1 4">Belongs to the D-isomer specific 2-hydroxyacid dehydrogenase family.</text>
</comment>
<evidence type="ECO:0000259" key="6">
    <source>
        <dbReference type="Pfam" id="PF02826"/>
    </source>
</evidence>
<name>A0A2U2N8V7_9GAMM</name>
<dbReference type="OrthoDB" id="9805416at2"/>
<feature type="domain" description="D-isomer specific 2-hydroxyacid dehydrogenase NAD-binding" evidence="6">
    <location>
        <begin position="109"/>
        <end position="288"/>
    </location>
</feature>
<evidence type="ECO:0000313" key="7">
    <source>
        <dbReference type="EMBL" id="PWG65533.1"/>
    </source>
</evidence>
<keyword evidence="8" id="KW-1185">Reference proteome</keyword>
<feature type="domain" description="D-isomer specific 2-hydroxyacid dehydrogenase catalytic" evidence="5">
    <location>
        <begin position="29"/>
        <end position="316"/>
    </location>
</feature>
<proteinExistence type="inferred from homology"/>
<evidence type="ECO:0000256" key="1">
    <source>
        <dbReference type="ARBA" id="ARBA00005854"/>
    </source>
</evidence>
<dbReference type="InterPro" id="IPR050418">
    <property type="entry name" value="D-iso_2-hydroxyacid_DH_PdxB"/>
</dbReference>
<evidence type="ECO:0000256" key="2">
    <source>
        <dbReference type="ARBA" id="ARBA00023002"/>
    </source>
</evidence>
<dbReference type="RefSeq" id="WP_109675709.1">
    <property type="nucleotide sequence ID" value="NZ_CP086615.1"/>
</dbReference>
<dbReference type="InterPro" id="IPR036291">
    <property type="entry name" value="NAD(P)-bd_dom_sf"/>
</dbReference>
<dbReference type="InterPro" id="IPR029753">
    <property type="entry name" value="D-isomer_DH_CS"/>
</dbReference>
<dbReference type="InterPro" id="IPR006139">
    <property type="entry name" value="D-isomer_2_OHA_DH_cat_dom"/>
</dbReference>
<evidence type="ECO:0000259" key="5">
    <source>
        <dbReference type="Pfam" id="PF00389"/>
    </source>
</evidence>
<sequence length="322" mass="34324">MSRAVFLDRDSLDIGDLDMQALDEATGGLQSWGATRPEQVRERIGDAECVIVNKVVLDAELLGDCPALRLICVVATGTNNIDLEAARAHGITVVNCRGYGTASLSQHVLTLILALTRNLLPFVEAVRDGRWQAAEQFCLLDYPIGELEGRTLLIVGHGELGGAVARLGELLGMHVQIAERPGVRQARPGRVLLADALPAADVISLHCPLTEETRNLIDADALARMKPTALLINTARGGIVDEAALADALRQGQIAGAGVDVLSSEPPRDGNPLLAPDIPNLLVTPHCAWGSRTARQRVVDQTVENIQAWRRGEPVRVVAGGA</sequence>
<dbReference type="SUPFAM" id="SSF52283">
    <property type="entry name" value="Formate/glycerate dehydrogenase catalytic domain-like"/>
    <property type="match status" value="1"/>
</dbReference>
<dbReference type="PROSITE" id="PS00670">
    <property type="entry name" value="D_2_HYDROXYACID_DH_2"/>
    <property type="match status" value="1"/>
</dbReference>
<dbReference type="CDD" id="cd12162">
    <property type="entry name" value="2-Hacid_dh_4"/>
    <property type="match status" value="1"/>
</dbReference>
<gene>
    <name evidence="7" type="ORF">DEM34_01995</name>
</gene>
<dbReference type="GO" id="GO:0016616">
    <property type="term" value="F:oxidoreductase activity, acting on the CH-OH group of donors, NAD or NADP as acceptor"/>
    <property type="evidence" value="ECO:0007669"/>
    <property type="project" value="InterPro"/>
</dbReference>
<dbReference type="PANTHER" id="PTHR43761">
    <property type="entry name" value="D-ISOMER SPECIFIC 2-HYDROXYACID DEHYDROGENASE FAMILY PROTEIN (AFU_ORTHOLOGUE AFUA_1G13630)"/>
    <property type="match status" value="1"/>
</dbReference>
<dbReference type="Gene3D" id="3.40.50.720">
    <property type="entry name" value="NAD(P)-binding Rossmann-like Domain"/>
    <property type="match status" value="2"/>
</dbReference>
<dbReference type="Proteomes" id="UP000245474">
    <property type="component" value="Unassembled WGS sequence"/>
</dbReference>
<dbReference type="SUPFAM" id="SSF51735">
    <property type="entry name" value="NAD(P)-binding Rossmann-fold domains"/>
    <property type="match status" value="1"/>
</dbReference>
<dbReference type="GO" id="GO:0051287">
    <property type="term" value="F:NAD binding"/>
    <property type="evidence" value="ECO:0007669"/>
    <property type="project" value="InterPro"/>
</dbReference>
<evidence type="ECO:0000256" key="3">
    <source>
        <dbReference type="ARBA" id="ARBA00023027"/>
    </source>
</evidence>
<keyword evidence="2 4" id="KW-0560">Oxidoreductase</keyword>
<dbReference type="Pfam" id="PF02826">
    <property type="entry name" value="2-Hacid_dh_C"/>
    <property type="match status" value="1"/>
</dbReference>
<organism evidence="7 8">
    <name type="scientific">Sediminicurvatus halobius</name>
    <dbReference type="NCBI Taxonomy" id="2182432"/>
    <lineage>
        <taxon>Bacteria</taxon>
        <taxon>Pseudomonadati</taxon>
        <taxon>Pseudomonadota</taxon>
        <taxon>Gammaproteobacteria</taxon>
        <taxon>Chromatiales</taxon>
        <taxon>Ectothiorhodospiraceae</taxon>
        <taxon>Sediminicurvatus</taxon>
    </lineage>
</organism>
<evidence type="ECO:0000256" key="4">
    <source>
        <dbReference type="RuleBase" id="RU003719"/>
    </source>
</evidence>
<dbReference type="PROSITE" id="PS00671">
    <property type="entry name" value="D_2_HYDROXYACID_DH_3"/>
    <property type="match status" value="1"/>
</dbReference>
<dbReference type="NCBIfam" id="NF005069">
    <property type="entry name" value="PRK06487.1"/>
    <property type="match status" value="1"/>
</dbReference>
<keyword evidence="3" id="KW-0520">NAD</keyword>
<protein>
    <submittedName>
        <fullName evidence="7">2-hydroxyacid dehydrogenase</fullName>
    </submittedName>
</protein>
<dbReference type="EMBL" id="QFFI01000002">
    <property type="protein sequence ID" value="PWG65533.1"/>
    <property type="molecule type" value="Genomic_DNA"/>
</dbReference>
<reference evidence="7 8" key="1">
    <citation type="submission" date="2018-05" db="EMBL/GenBank/DDBJ databases">
        <title>Spiribacter halobius sp. nov., a moderately halophilic bacterium isolated from marine solar saltern.</title>
        <authorList>
            <person name="Zheng W.-S."/>
            <person name="Lu D.-C."/>
            <person name="Du Z.-J."/>
        </authorList>
    </citation>
    <scope>NUCLEOTIDE SEQUENCE [LARGE SCALE GENOMIC DNA]</scope>
    <source>
        <strain evidence="7 8">E85</strain>
    </source>
</reference>